<keyword evidence="2" id="KW-1185">Reference proteome</keyword>
<evidence type="ECO:0000313" key="2">
    <source>
        <dbReference type="Proteomes" id="UP001162483"/>
    </source>
</evidence>
<dbReference type="EMBL" id="CATNWA010018464">
    <property type="protein sequence ID" value="CAI9607477.1"/>
    <property type="molecule type" value="Genomic_DNA"/>
</dbReference>
<dbReference type="Proteomes" id="UP001162483">
    <property type="component" value="Unassembled WGS sequence"/>
</dbReference>
<proteinExistence type="predicted"/>
<accession>A0ABN9GGW3</accession>
<protein>
    <submittedName>
        <fullName evidence="1">Uncharacterized protein</fullName>
    </submittedName>
</protein>
<evidence type="ECO:0000313" key="1">
    <source>
        <dbReference type="EMBL" id="CAI9607477.1"/>
    </source>
</evidence>
<reference evidence="1" key="1">
    <citation type="submission" date="2023-05" db="EMBL/GenBank/DDBJ databases">
        <authorList>
            <person name="Stuckert A."/>
        </authorList>
    </citation>
    <scope>NUCLEOTIDE SEQUENCE</scope>
</reference>
<name>A0ABN9GGW3_9NEOB</name>
<gene>
    <name evidence="1" type="ORF">SPARVUS_LOCUS13953869</name>
</gene>
<comment type="caution">
    <text evidence="1">The sequence shown here is derived from an EMBL/GenBank/DDBJ whole genome shotgun (WGS) entry which is preliminary data.</text>
</comment>
<organism evidence="1 2">
    <name type="scientific">Staurois parvus</name>
    <dbReference type="NCBI Taxonomy" id="386267"/>
    <lineage>
        <taxon>Eukaryota</taxon>
        <taxon>Metazoa</taxon>
        <taxon>Chordata</taxon>
        <taxon>Craniata</taxon>
        <taxon>Vertebrata</taxon>
        <taxon>Euteleostomi</taxon>
        <taxon>Amphibia</taxon>
        <taxon>Batrachia</taxon>
        <taxon>Anura</taxon>
        <taxon>Neobatrachia</taxon>
        <taxon>Ranoidea</taxon>
        <taxon>Ranidae</taxon>
        <taxon>Staurois</taxon>
    </lineage>
</organism>
<sequence>MSCQFAPGYTPHPVHRNRAEAVNLLEVPPLSPFLSWCLLEK</sequence>